<dbReference type="RefSeq" id="WP_198026083.1">
    <property type="nucleotide sequence ID" value="NZ_AXCZ01000217.1"/>
</dbReference>
<dbReference type="EMBL" id="AXCZ01000217">
    <property type="protein sequence ID" value="KGM09084.1"/>
    <property type="molecule type" value="Genomic_DNA"/>
</dbReference>
<accession>A0A0A0BPS9</accession>
<gene>
    <name evidence="1" type="ORF">N869_07250</name>
</gene>
<feature type="non-terminal residue" evidence="1">
    <location>
        <position position="90"/>
    </location>
</feature>
<evidence type="ECO:0008006" key="3">
    <source>
        <dbReference type="Google" id="ProtNLM"/>
    </source>
</evidence>
<dbReference type="Gene3D" id="3.10.450.50">
    <property type="match status" value="1"/>
</dbReference>
<dbReference type="InterPro" id="IPR024507">
    <property type="entry name" value="AtzH-like"/>
</dbReference>
<evidence type="ECO:0000313" key="2">
    <source>
        <dbReference type="Proteomes" id="UP000054314"/>
    </source>
</evidence>
<proteinExistence type="predicted"/>
<dbReference type="SUPFAM" id="SSF54427">
    <property type="entry name" value="NTF2-like"/>
    <property type="match status" value="1"/>
</dbReference>
<sequence>MSVTLPDPELLAAFARYEQALVANDVVVLDELFAPGAATVRSEAGESLVGHEHIAAFRAARPGQPSRAVERVHVRVLAPGSAVVVAETRR</sequence>
<reference evidence="1 2" key="1">
    <citation type="submission" date="2013-08" db="EMBL/GenBank/DDBJ databases">
        <title>Genome sequencing of Cellulomonas bogoriensis 69B4.</title>
        <authorList>
            <person name="Chen F."/>
            <person name="Li Y."/>
            <person name="Wang G."/>
        </authorList>
    </citation>
    <scope>NUCLEOTIDE SEQUENCE [LARGE SCALE GENOMIC DNA]</scope>
    <source>
        <strain evidence="1 2">69B4</strain>
    </source>
</reference>
<evidence type="ECO:0000313" key="1">
    <source>
        <dbReference type="EMBL" id="KGM09084.1"/>
    </source>
</evidence>
<dbReference type="InterPro" id="IPR032710">
    <property type="entry name" value="NTF2-like_dom_sf"/>
</dbReference>
<dbReference type="AlphaFoldDB" id="A0A0A0BPS9"/>
<keyword evidence="2" id="KW-1185">Reference proteome</keyword>
<dbReference type="Pfam" id="PF11533">
    <property type="entry name" value="AtzH-like"/>
    <property type="match status" value="1"/>
</dbReference>
<comment type="caution">
    <text evidence="1">The sequence shown here is derived from an EMBL/GenBank/DDBJ whole genome shotgun (WGS) entry which is preliminary data.</text>
</comment>
<name>A0A0A0BPS9_9CELL</name>
<organism evidence="1 2">
    <name type="scientific">Cellulomonas bogoriensis 69B4 = DSM 16987</name>
    <dbReference type="NCBI Taxonomy" id="1386082"/>
    <lineage>
        <taxon>Bacteria</taxon>
        <taxon>Bacillati</taxon>
        <taxon>Actinomycetota</taxon>
        <taxon>Actinomycetes</taxon>
        <taxon>Micrococcales</taxon>
        <taxon>Cellulomonadaceae</taxon>
        <taxon>Cellulomonas</taxon>
    </lineage>
</organism>
<dbReference type="Proteomes" id="UP000054314">
    <property type="component" value="Unassembled WGS sequence"/>
</dbReference>
<protein>
    <recommendedName>
        <fullName evidence="3">SnoaL-like domain-containing protein</fullName>
    </recommendedName>
</protein>